<organism evidence="2 3">
    <name type="scientific">Tumebacillus permanentifrigoris</name>
    <dbReference type="NCBI Taxonomy" id="378543"/>
    <lineage>
        <taxon>Bacteria</taxon>
        <taxon>Bacillati</taxon>
        <taxon>Bacillota</taxon>
        <taxon>Bacilli</taxon>
        <taxon>Bacillales</taxon>
        <taxon>Alicyclobacillaceae</taxon>
        <taxon>Tumebacillus</taxon>
    </lineage>
</organism>
<comment type="caution">
    <text evidence="2">The sequence shown here is derived from an EMBL/GenBank/DDBJ whole genome shotgun (WGS) entry which is preliminary data.</text>
</comment>
<keyword evidence="3" id="KW-1185">Reference proteome</keyword>
<dbReference type="EMBL" id="QGGL01000024">
    <property type="protein sequence ID" value="PWK05259.1"/>
    <property type="molecule type" value="Genomic_DNA"/>
</dbReference>
<dbReference type="InterPro" id="IPR009394">
    <property type="entry name" value="MmcB-like"/>
</dbReference>
<feature type="coiled-coil region" evidence="1">
    <location>
        <begin position="153"/>
        <end position="191"/>
    </location>
</feature>
<dbReference type="AlphaFoldDB" id="A0A316D799"/>
<dbReference type="RefSeq" id="WP_109691129.1">
    <property type="nucleotide sequence ID" value="NZ_QGGL01000024.1"/>
</dbReference>
<name>A0A316D799_9BACL</name>
<dbReference type="OrthoDB" id="2828561at2"/>
<evidence type="ECO:0000313" key="2">
    <source>
        <dbReference type="EMBL" id="PWK05259.1"/>
    </source>
</evidence>
<dbReference type="Pfam" id="PF06319">
    <property type="entry name" value="MmcB-like"/>
    <property type="match status" value="1"/>
</dbReference>
<proteinExistence type="predicted"/>
<sequence>MKAEQIVEALRNRHKPQSTMSAEWAVLSELRVSTGINIKKLKQNLQQRIDVWAINCFPSKGFHRIAYEIKVSRADFLHEIKHPEKRQRALELSHQFYFVVPKGLVKPEEIPEECGLMYVDDKLRTRIVKEAPIRENTAPPDWGFLASVARMGNEAEVQKLRAEKRDLNEYQLKLQEKIDELHREIFDLRRQLQA</sequence>
<keyword evidence="1" id="KW-0175">Coiled coil</keyword>
<dbReference type="Proteomes" id="UP000245634">
    <property type="component" value="Unassembled WGS sequence"/>
</dbReference>
<reference evidence="2 3" key="1">
    <citation type="submission" date="2018-05" db="EMBL/GenBank/DDBJ databases">
        <title>Genomic Encyclopedia of Type Strains, Phase IV (KMG-IV): sequencing the most valuable type-strain genomes for metagenomic binning, comparative biology and taxonomic classification.</title>
        <authorList>
            <person name="Goeker M."/>
        </authorList>
    </citation>
    <scope>NUCLEOTIDE SEQUENCE [LARGE SCALE GENOMIC DNA]</scope>
    <source>
        <strain evidence="2 3">DSM 18773</strain>
    </source>
</reference>
<evidence type="ECO:0000256" key="1">
    <source>
        <dbReference type="SAM" id="Coils"/>
    </source>
</evidence>
<accession>A0A316D799</accession>
<protein>
    <submittedName>
        <fullName evidence="2">Uncharacterized protein DUF1052</fullName>
    </submittedName>
</protein>
<gene>
    <name evidence="2" type="ORF">C7459_1248</name>
</gene>
<evidence type="ECO:0000313" key="3">
    <source>
        <dbReference type="Proteomes" id="UP000245634"/>
    </source>
</evidence>